<keyword evidence="1" id="KW-1133">Transmembrane helix</keyword>
<feature type="transmembrane region" description="Helical" evidence="1">
    <location>
        <begin position="122"/>
        <end position="141"/>
    </location>
</feature>
<dbReference type="RefSeq" id="WP_087069952.1">
    <property type="nucleotide sequence ID" value="NZ_CAUPFC010000017.1"/>
</dbReference>
<organism evidence="2 5">
    <name type="scientific">Actinotignum timonense</name>
    <dbReference type="NCBI Taxonomy" id="1870995"/>
    <lineage>
        <taxon>Bacteria</taxon>
        <taxon>Bacillati</taxon>
        <taxon>Actinomycetota</taxon>
        <taxon>Actinomycetes</taxon>
        <taxon>Actinomycetales</taxon>
        <taxon>Actinomycetaceae</taxon>
        <taxon>Actinotignum</taxon>
    </lineage>
</organism>
<evidence type="ECO:0000313" key="2">
    <source>
        <dbReference type="EMBL" id="MDY5141423.1"/>
    </source>
</evidence>
<proteinExistence type="predicted"/>
<evidence type="ECO:0000313" key="4">
    <source>
        <dbReference type="Proteomes" id="UP001284901"/>
    </source>
</evidence>
<evidence type="ECO:0000313" key="3">
    <source>
        <dbReference type="EMBL" id="MDY5145768.1"/>
    </source>
</evidence>
<reference evidence="2 4" key="1">
    <citation type="submission" date="2023-10" db="EMBL/GenBank/DDBJ databases">
        <title>Whole Genome based description of the genera Actinobaculum and Actinotignum reveals a complex phylogenetic relationship within the species included in the genus Actinotignum.</title>
        <authorList>
            <person name="Jensen C.S."/>
            <person name="Dargis R."/>
            <person name="Kemp M."/>
            <person name="Christensen J.J."/>
        </authorList>
    </citation>
    <scope>NUCLEOTIDE SEQUENCE</scope>
    <source>
        <strain evidence="3 4">SLA_B089</strain>
        <strain evidence="2">SLA_B245</strain>
    </source>
</reference>
<keyword evidence="1" id="KW-0812">Transmembrane</keyword>
<dbReference type="Proteomes" id="UP001284901">
    <property type="component" value="Unassembled WGS sequence"/>
</dbReference>
<evidence type="ECO:0000313" key="5">
    <source>
        <dbReference type="Proteomes" id="UP001288320"/>
    </source>
</evidence>
<feature type="transmembrane region" description="Helical" evidence="1">
    <location>
        <begin position="76"/>
        <end position="96"/>
    </location>
</feature>
<accession>A0AAW9HEF9</accession>
<dbReference type="EMBL" id="JAWNFV010000024">
    <property type="protein sequence ID" value="MDY5141423.1"/>
    <property type="molecule type" value="Genomic_DNA"/>
</dbReference>
<keyword evidence="1" id="KW-0472">Membrane</keyword>
<evidence type="ECO:0000256" key="1">
    <source>
        <dbReference type="SAM" id="Phobius"/>
    </source>
</evidence>
<keyword evidence="4" id="KW-1185">Reference proteome</keyword>
<dbReference type="EMBL" id="JAWNFY010000004">
    <property type="protein sequence ID" value="MDY5145768.1"/>
    <property type="molecule type" value="Genomic_DNA"/>
</dbReference>
<dbReference type="AlphaFoldDB" id="A0AAW9HEF9"/>
<name>A0AAW9HEF9_9ACTO</name>
<protein>
    <submittedName>
        <fullName evidence="2">Uncharacterized protein</fullName>
    </submittedName>
</protein>
<sequence>MKLNRVLAIIILIGIAIVIGTILYASQLYWPKVADEYPSTRSDLIALVFFGGFLLLPLLASALWATMPQTSTAKKALGAIGCMVLAIVGFVIFRWGPEWMDTLRGYTDFPVFYRSVNTIPETAIALAPFLLVTLVTAILTLRKTRKTRRTPRGR</sequence>
<comment type="caution">
    <text evidence="2">The sequence shown here is derived from an EMBL/GenBank/DDBJ whole genome shotgun (WGS) entry which is preliminary data.</text>
</comment>
<dbReference type="GeneID" id="92813527"/>
<feature type="transmembrane region" description="Helical" evidence="1">
    <location>
        <begin position="7"/>
        <end position="25"/>
    </location>
</feature>
<gene>
    <name evidence="2" type="ORF">R6G74_08910</name>
    <name evidence="3" type="ORF">R6P33_01855</name>
</gene>
<dbReference type="Proteomes" id="UP001288320">
    <property type="component" value="Unassembled WGS sequence"/>
</dbReference>
<feature type="transmembrane region" description="Helical" evidence="1">
    <location>
        <begin position="45"/>
        <end position="64"/>
    </location>
</feature>